<sequence length="582" mass="66874">MSQGSCKKWVKFVLFVLLAVSLVCLVREISIIDDKPSIVQQVDKFSTSINSHGRAKLMTRPNQNSESQSLIATNPGEFETTTFSLITDDVIDVYNFSYTYEPGYIPFTSINNTKVVVMETEDNIHKGDTLHLILTTHDATGLPRMHGGDMWYVVMYNDVQKMRSAGLVRDQGNGTYIVTFYAAWKGYAAFDITLVHPAESTKWLREVWWPAEQKLNWTGHYRKQEKTVQSTCILETNATDGTFYNKCTYANELVLGSTAFLCDKPPEPMTCDYLYSSNVNFLSILEGTKRFLNGSDAILFNNNYTMVTKTKVAAIVVKEKSVQLRPLHLPECTDINRVRPHQVHGYWMGNQWNSLICDMRVWERAPLQDIRRCLRKRHLVLLGDSVKQFFDALLELSGFLRSRKTKTVHSVVVETDDTTFTLASPPWPIASTPITFDVTRNEVNVIEGLDTENCNYVIVISSYTHFLQWPRASYIERMRLVRESLLRLRERCPETMIVIKGTKPREHFEPDSEIHSSDFILLEMNKVLKEIYKDMYFLDVWDMNLSFPAPNRSSMPIPLIRQEVSMFLSHICGASHSALRRT</sequence>
<keyword evidence="1" id="KW-0732">Signal</keyword>
<accession>A0ABM0LXH2</accession>
<dbReference type="InterPro" id="IPR057106">
    <property type="entry name" value="NXPE4_C"/>
</dbReference>
<evidence type="ECO:0000259" key="2">
    <source>
        <dbReference type="Pfam" id="PF24536"/>
    </source>
</evidence>
<evidence type="ECO:0000256" key="1">
    <source>
        <dbReference type="SAM" id="SignalP"/>
    </source>
</evidence>
<keyword evidence="3" id="KW-1185">Reference proteome</keyword>
<organism evidence="3 4">
    <name type="scientific">Saccoglossus kowalevskii</name>
    <name type="common">Acorn worm</name>
    <dbReference type="NCBI Taxonomy" id="10224"/>
    <lineage>
        <taxon>Eukaryota</taxon>
        <taxon>Metazoa</taxon>
        <taxon>Hemichordata</taxon>
        <taxon>Enteropneusta</taxon>
        <taxon>Harrimaniidae</taxon>
        <taxon>Saccoglossus</taxon>
    </lineage>
</organism>
<feature type="signal peptide" evidence="1">
    <location>
        <begin position="1"/>
        <end position="28"/>
    </location>
</feature>
<proteinExistence type="predicted"/>
<name>A0ABM0LXH2_SACKO</name>
<protein>
    <submittedName>
        <fullName evidence="4">NXPE family member 4-like</fullName>
    </submittedName>
</protein>
<gene>
    <name evidence="4" type="primary">LOC102808035</name>
</gene>
<dbReference type="SUPFAM" id="SSF81296">
    <property type="entry name" value="E set domains"/>
    <property type="match status" value="1"/>
</dbReference>
<dbReference type="GeneID" id="102808035"/>
<evidence type="ECO:0000313" key="4">
    <source>
        <dbReference type="RefSeq" id="XP_006812463.1"/>
    </source>
</evidence>
<evidence type="ECO:0000313" key="3">
    <source>
        <dbReference type="Proteomes" id="UP000694865"/>
    </source>
</evidence>
<dbReference type="PANTHER" id="PTHR16165:SF5">
    <property type="entry name" value="NXPE FAMILY MEMBER 3"/>
    <property type="match status" value="1"/>
</dbReference>
<dbReference type="Proteomes" id="UP000694865">
    <property type="component" value="Unplaced"/>
</dbReference>
<feature type="domain" description="NXPE C-terminal" evidence="2">
    <location>
        <begin position="352"/>
        <end position="572"/>
    </location>
</feature>
<dbReference type="InterPro" id="IPR014756">
    <property type="entry name" value="Ig_E-set"/>
</dbReference>
<dbReference type="PANTHER" id="PTHR16165">
    <property type="entry name" value="NXPE FAMILY MEMBER"/>
    <property type="match status" value="1"/>
</dbReference>
<dbReference type="Pfam" id="PF24536">
    <property type="entry name" value="NXPE4_C"/>
    <property type="match status" value="1"/>
</dbReference>
<reference evidence="4" key="1">
    <citation type="submission" date="2025-08" db="UniProtKB">
        <authorList>
            <consortium name="RefSeq"/>
        </authorList>
    </citation>
    <scope>IDENTIFICATION</scope>
    <source>
        <tissue evidence="4">Testes</tissue>
    </source>
</reference>
<feature type="chain" id="PRO_5047157720" evidence="1">
    <location>
        <begin position="29"/>
        <end position="582"/>
    </location>
</feature>
<dbReference type="RefSeq" id="XP_006812463.1">
    <property type="nucleotide sequence ID" value="XM_006812400.1"/>
</dbReference>